<dbReference type="Pfam" id="PF01420">
    <property type="entry name" value="Methylase_S"/>
    <property type="match status" value="1"/>
</dbReference>
<dbReference type="AlphaFoldDB" id="A0A1Y1QIH5"/>
<evidence type="ECO:0000256" key="4">
    <source>
        <dbReference type="SAM" id="Coils"/>
    </source>
</evidence>
<dbReference type="InterPro" id="IPR044946">
    <property type="entry name" value="Restrct_endonuc_typeI_TRD_sf"/>
</dbReference>
<dbReference type="InterPro" id="IPR052021">
    <property type="entry name" value="Type-I_RS_S_subunit"/>
</dbReference>
<evidence type="ECO:0000256" key="2">
    <source>
        <dbReference type="ARBA" id="ARBA00022747"/>
    </source>
</evidence>
<dbReference type="SUPFAM" id="SSF116734">
    <property type="entry name" value="DNA methylase specificity domain"/>
    <property type="match status" value="2"/>
</dbReference>
<comment type="caution">
    <text evidence="6">The sequence shown here is derived from an EMBL/GenBank/DDBJ whole genome shotgun (WGS) entry which is preliminary data.</text>
</comment>
<protein>
    <recommendedName>
        <fullName evidence="5">Type I restriction modification DNA specificity domain-containing protein</fullName>
    </recommendedName>
</protein>
<evidence type="ECO:0000256" key="3">
    <source>
        <dbReference type="ARBA" id="ARBA00023125"/>
    </source>
</evidence>
<keyword evidence="2" id="KW-0680">Restriction system</keyword>
<dbReference type="Gene3D" id="3.90.220.20">
    <property type="entry name" value="DNA methylase specificity domains"/>
    <property type="match status" value="3"/>
</dbReference>
<dbReference type="GO" id="GO:0003677">
    <property type="term" value="F:DNA binding"/>
    <property type="evidence" value="ECO:0007669"/>
    <property type="project" value="UniProtKB-KW"/>
</dbReference>
<organism evidence="6 7">
    <name type="scientific">Thiothrix lacustris</name>
    <dbReference type="NCBI Taxonomy" id="525917"/>
    <lineage>
        <taxon>Bacteria</taxon>
        <taxon>Pseudomonadati</taxon>
        <taxon>Pseudomonadota</taxon>
        <taxon>Gammaproteobacteria</taxon>
        <taxon>Thiotrichales</taxon>
        <taxon>Thiotrichaceae</taxon>
        <taxon>Thiothrix</taxon>
    </lineage>
</organism>
<name>A0A1Y1QIH5_9GAMM</name>
<dbReference type="InterPro" id="IPR000055">
    <property type="entry name" value="Restrct_endonuc_typeI_TRD"/>
</dbReference>
<dbReference type="PANTHER" id="PTHR30408">
    <property type="entry name" value="TYPE-1 RESTRICTION ENZYME ECOKI SPECIFICITY PROTEIN"/>
    <property type="match status" value="1"/>
</dbReference>
<feature type="domain" description="Type I restriction modification DNA specificity" evidence="5">
    <location>
        <begin position="17"/>
        <end position="190"/>
    </location>
</feature>
<dbReference type="PANTHER" id="PTHR30408:SF12">
    <property type="entry name" value="TYPE I RESTRICTION ENZYME MJAVIII SPECIFICITY SUBUNIT"/>
    <property type="match status" value="1"/>
</dbReference>
<proteinExistence type="inferred from homology"/>
<keyword evidence="3" id="KW-0238">DNA-binding</keyword>
<dbReference type="EMBL" id="MTEJ01000244">
    <property type="protein sequence ID" value="OQX06451.1"/>
    <property type="molecule type" value="Genomic_DNA"/>
</dbReference>
<feature type="coiled-coil region" evidence="4">
    <location>
        <begin position="173"/>
        <end position="200"/>
    </location>
</feature>
<comment type="similarity">
    <text evidence="1">Belongs to the type-I restriction system S methylase family.</text>
</comment>
<evidence type="ECO:0000313" key="6">
    <source>
        <dbReference type="EMBL" id="OQX06451.1"/>
    </source>
</evidence>
<sequence length="396" mass="45874">MSIKTKTPALRFKNFTEEWESKKIGKILNEVKRPIELFDKELYQLVTVKRRNEGVFPRSLLKGSDILVKSYFIIKAGDFLISKRQVVHGANGIVPNRLDNAVVSNEYLVVTNNEHITTKFWTVISKRTEMHKLFFVSSYGVDIEKLVFDVSDWGKRTIVIPQLIEQERITDYFQQLDTLIAQHQQKREKLLNLKKALLEKMFPKQGATVPEIRFKGFSGEWEENEFLEIVSRQTAMSNANELPRIEYEDIISGKGKLNKDIWEKESSKIGIKFERDDILFGKLRPYLRNWLLPNFEGIAVGDFWVLRARAKSSDFVYFLIQTTAFEQAANLSSGSKMPRSDWGLVSKTLFRSPEKITEQAKIGGLFREVDRLIAQHQAQLTKLGNIKQACLERMFV</sequence>
<dbReference type="Proteomes" id="UP000192491">
    <property type="component" value="Unassembled WGS sequence"/>
</dbReference>
<accession>A0A1Y1QIH5</accession>
<evidence type="ECO:0000313" key="7">
    <source>
        <dbReference type="Proteomes" id="UP000192491"/>
    </source>
</evidence>
<evidence type="ECO:0000256" key="1">
    <source>
        <dbReference type="ARBA" id="ARBA00010923"/>
    </source>
</evidence>
<gene>
    <name evidence="6" type="ORF">BWK73_30820</name>
</gene>
<reference evidence="6 7" key="1">
    <citation type="submission" date="2017-01" db="EMBL/GenBank/DDBJ databases">
        <title>Novel large sulfur bacteria in the metagenomes of groundwater-fed chemosynthetic microbial mats in the Lake Huron basin.</title>
        <authorList>
            <person name="Sharrar A.M."/>
            <person name="Flood B.E."/>
            <person name="Bailey J.V."/>
            <person name="Jones D.S."/>
            <person name="Biddanda B."/>
            <person name="Ruberg S.A."/>
            <person name="Marcus D.N."/>
            <person name="Dick G.J."/>
        </authorList>
    </citation>
    <scope>NUCLEOTIDE SEQUENCE [LARGE SCALE GENOMIC DNA]</scope>
    <source>
        <strain evidence="6">A8</strain>
    </source>
</reference>
<keyword evidence="4" id="KW-0175">Coiled coil</keyword>
<dbReference type="GO" id="GO:0009307">
    <property type="term" value="P:DNA restriction-modification system"/>
    <property type="evidence" value="ECO:0007669"/>
    <property type="project" value="UniProtKB-KW"/>
</dbReference>
<evidence type="ECO:0000259" key="5">
    <source>
        <dbReference type="Pfam" id="PF01420"/>
    </source>
</evidence>